<keyword evidence="6 11" id="KW-0274">FAD</keyword>
<dbReference type="InterPro" id="IPR050464">
    <property type="entry name" value="Zeta_carotene_desat/Oxidored"/>
</dbReference>
<evidence type="ECO:0000256" key="8">
    <source>
        <dbReference type="ARBA" id="ARBA00023133"/>
    </source>
</evidence>
<dbReference type="InterPro" id="IPR036188">
    <property type="entry name" value="FAD/NAD-bd_sf"/>
</dbReference>
<feature type="domain" description="Amine oxidase" evidence="13">
    <location>
        <begin position="19"/>
        <end position="311"/>
    </location>
</feature>
<dbReference type="GeneID" id="28725254"/>
<reference evidence="14 15" key="1">
    <citation type="submission" date="2016-01" db="EMBL/GenBank/DDBJ databases">
        <title>Genome sequence of the yeast Holleya sinecauda.</title>
        <authorList>
            <person name="Dietrich F.S."/>
        </authorList>
    </citation>
    <scope>NUCLEOTIDE SEQUENCE [LARGE SCALE GENOMIC DNA]</scope>
    <source>
        <strain evidence="14 15">ATCC 58844</strain>
    </source>
</reference>
<dbReference type="GO" id="GO:0006782">
    <property type="term" value="P:protoporphyrinogen IX biosynthetic process"/>
    <property type="evidence" value="ECO:0007669"/>
    <property type="project" value="UniProtKB-UniRule"/>
</dbReference>
<dbReference type="Proteomes" id="UP000243052">
    <property type="component" value="Chromosome vi"/>
</dbReference>
<dbReference type="Pfam" id="PF01593">
    <property type="entry name" value="Amino_oxidase"/>
    <property type="match status" value="1"/>
</dbReference>
<comment type="subcellular location">
    <subcellularLocation>
        <location evidence="11">Mitochondrion inner membrane</location>
    </subcellularLocation>
</comment>
<keyword evidence="12" id="KW-1133">Transmembrane helix</keyword>
<evidence type="ECO:0000256" key="1">
    <source>
        <dbReference type="ARBA" id="ARBA00002600"/>
    </source>
</evidence>
<evidence type="ECO:0000256" key="5">
    <source>
        <dbReference type="ARBA" id="ARBA00022630"/>
    </source>
</evidence>
<evidence type="ECO:0000256" key="12">
    <source>
        <dbReference type="SAM" id="Phobius"/>
    </source>
</evidence>
<dbReference type="UniPathway" id="UPA00251">
    <property type="reaction ID" value="UER00324"/>
</dbReference>
<keyword evidence="15" id="KW-1185">Reference proteome</keyword>
<dbReference type="AlphaFoldDB" id="A0A109UZW3"/>
<dbReference type="GO" id="GO:0004729">
    <property type="term" value="F:oxygen-dependent protoporphyrinogen oxidase activity"/>
    <property type="evidence" value="ECO:0007669"/>
    <property type="project" value="UniProtKB-UniRule"/>
</dbReference>
<dbReference type="GO" id="GO:0005743">
    <property type="term" value="C:mitochondrial inner membrane"/>
    <property type="evidence" value="ECO:0007669"/>
    <property type="project" value="UniProtKB-SubCell"/>
</dbReference>
<dbReference type="PANTHER" id="PTHR42923">
    <property type="entry name" value="PROTOPORPHYRINOGEN OXIDASE"/>
    <property type="match status" value="1"/>
</dbReference>
<accession>A0A109UZW3</accession>
<evidence type="ECO:0000256" key="2">
    <source>
        <dbReference type="ARBA" id="ARBA00005073"/>
    </source>
</evidence>
<evidence type="ECO:0000256" key="7">
    <source>
        <dbReference type="ARBA" id="ARBA00023002"/>
    </source>
</evidence>
<dbReference type="STRING" id="45286.A0A109UZW3"/>
<dbReference type="EC" id="1.3.3.4" evidence="4 11"/>
<dbReference type="NCBIfam" id="TIGR00562">
    <property type="entry name" value="proto_IX_ox"/>
    <property type="match status" value="1"/>
</dbReference>
<dbReference type="SUPFAM" id="SSF54373">
    <property type="entry name" value="FAD-linked reductases, C-terminal domain"/>
    <property type="match status" value="1"/>
</dbReference>
<keyword evidence="7 11" id="KW-0560">Oxidoreductase</keyword>
<dbReference type="OrthoDB" id="438553at2759"/>
<keyword evidence="12" id="KW-0472">Membrane</keyword>
<organism evidence="14 15">
    <name type="scientific">Eremothecium sinecaudum</name>
    <dbReference type="NCBI Taxonomy" id="45286"/>
    <lineage>
        <taxon>Eukaryota</taxon>
        <taxon>Fungi</taxon>
        <taxon>Dikarya</taxon>
        <taxon>Ascomycota</taxon>
        <taxon>Saccharomycotina</taxon>
        <taxon>Saccharomycetes</taxon>
        <taxon>Saccharomycetales</taxon>
        <taxon>Saccharomycetaceae</taxon>
        <taxon>Eremothecium</taxon>
    </lineage>
</organism>
<name>A0A109UZW3_9SACH</name>
<evidence type="ECO:0000256" key="9">
    <source>
        <dbReference type="ARBA" id="ARBA00023244"/>
    </source>
</evidence>
<dbReference type="Gene3D" id="3.50.50.60">
    <property type="entry name" value="FAD/NAD(P)-binding domain"/>
    <property type="match status" value="1"/>
</dbReference>
<evidence type="ECO:0000313" key="15">
    <source>
        <dbReference type="Proteomes" id="UP000243052"/>
    </source>
</evidence>
<evidence type="ECO:0000256" key="4">
    <source>
        <dbReference type="ARBA" id="ARBA00012867"/>
    </source>
</evidence>
<dbReference type="EMBL" id="CP014246">
    <property type="protein sequence ID" value="AMD21932.1"/>
    <property type="molecule type" value="Genomic_DNA"/>
</dbReference>
<comment type="function">
    <text evidence="1 11">Catalyzes the 6-electron oxidation of protoporphyrinogen-IX to form protoporphyrin-IX.</text>
</comment>
<evidence type="ECO:0000313" key="14">
    <source>
        <dbReference type="EMBL" id="AMD21932.1"/>
    </source>
</evidence>
<keyword evidence="5 11" id="KW-0285">Flavoprotein</keyword>
<keyword evidence="9 11" id="KW-0627">Porphyrin biosynthesis</keyword>
<dbReference type="RefSeq" id="XP_017988928.1">
    <property type="nucleotide sequence ID" value="XM_018133439.1"/>
</dbReference>
<keyword evidence="12" id="KW-0812">Transmembrane</keyword>
<evidence type="ECO:0000259" key="13">
    <source>
        <dbReference type="Pfam" id="PF01593"/>
    </source>
</evidence>
<comment type="catalytic activity">
    <reaction evidence="10 11">
        <text>protoporphyrinogen IX + 3 O2 = protoporphyrin IX + 3 H2O2</text>
        <dbReference type="Rhea" id="RHEA:25576"/>
        <dbReference type="ChEBI" id="CHEBI:15379"/>
        <dbReference type="ChEBI" id="CHEBI:16240"/>
        <dbReference type="ChEBI" id="CHEBI:57306"/>
        <dbReference type="ChEBI" id="CHEBI:57307"/>
        <dbReference type="EC" id="1.3.3.4"/>
    </reaction>
</comment>
<protein>
    <recommendedName>
        <fullName evidence="4 11">Protoporphyrinogen oxidase</fullName>
        <ecNumber evidence="4 11">1.3.3.4</ecNumber>
    </recommendedName>
</protein>
<gene>
    <name evidence="14" type="ORF">AW171_hschr63929</name>
</gene>
<comment type="similarity">
    <text evidence="3 11">Belongs to the protoporphyrinogen/coproporphyrinogen oxidase family. Protoporphyrinogen oxidase subfamily.</text>
</comment>
<evidence type="ECO:0000256" key="6">
    <source>
        <dbReference type="ARBA" id="ARBA00022827"/>
    </source>
</evidence>
<keyword evidence="8 11" id="KW-0350">Heme biosynthesis</keyword>
<sequence length="529" mass="59062">MKFNVLPKNSKVLVIGGGISGLSYSYYLAKLRPDVGITLLEASKRCGGYINSSVYKNNSRQNIVLEKGPRTLRGVSDGTLLIVDTLRQLGNQDIVQYIDKESDANKKYLLAANNQLLQVPNSLSTFFKFLKNPLSKGFLTGILGEYLRPSRKDISDESAFEFFSRRFGNKHVPGNILSAIYHGIYADDIKKLSAQRVARVMYDMEREHGSLIKAVFRKNKTEGLHPDLVNYMKAFNLDENDLMALSKKLKKVPIIGLKGGLQLFPSILRNALQQLPNVQIHINKRVSRLLYSEGKFEYTTVDGIKESDFDFTRFNINPSEMSEIVADPSISKGLELVKSNTIILVNIYIPNKDIIKPYHGFGYLVPLTTPNPDMLLGVIFDSVIEHNFKPLFSIGNAPDNNNIISNTKLTAMVGGHHLSDSDLPGMSNSTFITNKLKQLLSSHLNVHESTFNDAYWEVTVVDNCLPKFHVGYNTWLNNTSSSIKQLYEDRVSLGGMAFSAGPGVPDVVMNAFTEALHISKQSTQLKIES</sequence>
<dbReference type="InterPro" id="IPR004572">
    <property type="entry name" value="Protoporphyrinogen_oxidase"/>
</dbReference>
<evidence type="ECO:0000256" key="11">
    <source>
        <dbReference type="RuleBase" id="RU367069"/>
    </source>
</evidence>
<feature type="transmembrane region" description="Helical" evidence="12">
    <location>
        <begin position="12"/>
        <end position="29"/>
    </location>
</feature>
<comment type="cofactor">
    <cofactor evidence="11">
        <name>FAD</name>
        <dbReference type="ChEBI" id="CHEBI:57692"/>
    </cofactor>
    <text evidence="11">Binds 1 FAD per subunit.</text>
</comment>
<dbReference type="InterPro" id="IPR002937">
    <property type="entry name" value="Amino_oxidase"/>
</dbReference>
<dbReference type="SUPFAM" id="SSF51905">
    <property type="entry name" value="FAD/NAD(P)-binding domain"/>
    <property type="match status" value="1"/>
</dbReference>
<comment type="pathway">
    <text evidence="2 11">Porphyrin-containing compound metabolism; protoporphyrin-IX biosynthesis; protoporphyrin-IX from protoporphyrinogen-IX: step 1/1.</text>
</comment>
<dbReference type="PANTHER" id="PTHR42923:SF3">
    <property type="entry name" value="PROTOPORPHYRINOGEN OXIDASE"/>
    <property type="match status" value="1"/>
</dbReference>
<evidence type="ECO:0000256" key="10">
    <source>
        <dbReference type="ARBA" id="ARBA00047554"/>
    </source>
</evidence>
<evidence type="ECO:0000256" key="3">
    <source>
        <dbReference type="ARBA" id="ARBA00010551"/>
    </source>
</evidence>
<proteinExistence type="inferred from homology"/>